<accession>A0A7H1B1H3</accession>
<feature type="compositionally biased region" description="Basic and acidic residues" evidence="1">
    <location>
        <begin position="66"/>
        <end position="77"/>
    </location>
</feature>
<protein>
    <submittedName>
        <fullName evidence="2">Uncharacterized protein</fullName>
    </submittedName>
</protein>
<gene>
    <name evidence="2" type="ORF">IAG42_02370</name>
</gene>
<evidence type="ECO:0000256" key="1">
    <source>
        <dbReference type="SAM" id="MobiDB-lite"/>
    </source>
</evidence>
<feature type="region of interest" description="Disordered" evidence="1">
    <location>
        <begin position="53"/>
        <end position="147"/>
    </location>
</feature>
<proteinExistence type="predicted"/>
<name>A0A7H1B1H3_9ACTN</name>
<dbReference type="KEGG" id="sxn:IAG42_02370"/>
<dbReference type="EMBL" id="CP061281">
    <property type="protein sequence ID" value="QNS02578.1"/>
    <property type="molecule type" value="Genomic_DNA"/>
</dbReference>
<reference evidence="2 3" key="1">
    <citation type="submission" date="2020-09" db="EMBL/GenBank/DDBJ databases">
        <title>A novel species.</title>
        <authorList>
            <person name="Gao J."/>
        </authorList>
    </citation>
    <scope>NUCLEOTIDE SEQUENCE [LARGE SCALE GENOMIC DNA]</scope>
    <source>
        <strain evidence="2 3">CRXT-Y-14</strain>
    </source>
</reference>
<dbReference type="AlphaFoldDB" id="A0A7H1B1H3"/>
<evidence type="ECO:0000313" key="3">
    <source>
        <dbReference type="Proteomes" id="UP000516428"/>
    </source>
</evidence>
<dbReference type="RefSeq" id="WP_188335333.1">
    <property type="nucleotide sequence ID" value="NZ_CP061281.1"/>
</dbReference>
<organism evidence="2 3">
    <name type="scientific">Streptomyces xanthii</name>
    <dbReference type="NCBI Taxonomy" id="2768069"/>
    <lineage>
        <taxon>Bacteria</taxon>
        <taxon>Bacillati</taxon>
        <taxon>Actinomycetota</taxon>
        <taxon>Actinomycetes</taxon>
        <taxon>Kitasatosporales</taxon>
        <taxon>Streptomycetaceae</taxon>
        <taxon>Streptomyces</taxon>
    </lineage>
</organism>
<sequence length="147" mass="15045">MRISPARHDRSRPGHRTGAILAVLLAALVHLLCCAHGPVASAAGRADTITAVAPAPCGQPAGPHAHFGDDARHDGHQDGAQCSGTDEPSVQAPRGLQPAADLTPVTLPGADLDPAAEPTPRRPFGDSGPRLAAPAGQQRAHLGIWRT</sequence>
<evidence type="ECO:0000313" key="2">
    <source>
        <dbReference type="EMBL" id="QNS02578.1"/>
    </source>
</evidence>
<dbReference type="Proteomes" id="UP000516428">
    <property type="component" value="Chromosome"/>
</dbReference>
<keyword evidence="3" id="KW-1185">Reference proteome</keyword>